<dbReference type="EnsemblMetazoa" id="XM_011408382.2">
    <property type="protein sequence ID" value="XP_011406684.1"/>
    <property type="gene ID" value="LOC100634258"/>
</dbReference>
<feature type="compositionally biased region" description="Basic and acidic residues" evidence="1">
    <location>
        <begin position="525"/>
        <end position="537"/>
    </location>
</feature>
<reference evidence="4" key="1">
    <citation type="journal article" date="2010" name="Nature">
        <title>The Amphimedon queenslandica genome and the evolution of animal complexity.</title>
        <authorList>
            <person name="Srivastava M."/>
            <person name="Simakov O."/>
            <person name="Chapman J."/>
            <person name="Fahey B."/>
            <person name="Gauthier M.E."/>
            <person name="Mitros T."/>
            <person name="Richards G.S."/>
            <person name="Conaco C."/>
            <person name="Dacre M."/>
            <person name="Hellsten U."/>
            <person name="Larroux C."/>
            <person name="Putnam N.H."/>
            <person name="Stanke M."/>
            <person name="Adamska M."/>
            <person name="Darling A."/>
            <person name="Degnan S.M."/>
            <person name="Oakley T.H."/>
            <person name="Plachetzki D.C."/>
            <person name="Zhai Y."/>
            <person name="Adamski M."/>
            <person name="Calcino A."/>
            <person name="Cummins S.F."/>
            <person name="Goodstein D.M."/>
            <person name="Harris C."/>
            <person name="Jackson D.J."/>
            <person name="Leys S.P."/>
            <person name="Shu S."/>
            <person name="Woodcroft B.J."/>
            <person name="Vervoort M."/>
            <person name="Kosik K.S."/>
            <person name="Manning G."/>
            <person name="Degnan B.M."/>
            <person name="Rokhsar D.S."/>
        </authorList>
    </citation>
    <scope>NUCLEOTIDE SEQUENCE [LARGE SCALE GENOMIC DNA]</scope>
</reference>
<dbReference type="OrthoDB" id="432970at2759"/>
<dbReference type="Pfam" id="PF26431">
    <property type="entry name" value="DUF8117"/>
    <property type="match status" value="1"/>
</dbReference>
<name>A0A1X7VSF1_AMPQE</name>
<dbReference type="InterPro" id="IPR058430">
    <property type="entry name" value="DUF8117"/>
</dbReference>
<dbReference type="EnsemblMetazoa" id="Aqu2.1.42750_001">
    <property type="protein sequence ID" value="Aqu2.1.42750_001"/>
    <property type="gene ID" value="Aqu2.1.42750"/>
</dbReference>
<evidence type="ECO:0000313" key="3">
    <source>
        <dbReference type="EnsemblMetazoa" id="Aqu2.1.42750_001"/>
    </source>
</evidence>
<feature type="compositionally biased region" description="Basic and acidic residues" evidence="1">
    <location>
        <begin position="503"/>
        <end position="514"/>
    </location>
</feature>
<evidence type="ECO:0000313" key="4">
    <source>
        <dbReference type="Proteomes" id="UP000007879"/>
    </source>
</evidence>
<organism evidence="3">
    <name type="scientific">Amphimedon queenslandica</name>
    <name type="common">Sponge</name>
    <dbReference type="NCBI Taxonomy" id="400682"/>
    <lineage>
        <taxon>Eukaryota</taxon>
        <taxon>Metazoa</taxon>
        <taxon>Porifera</taxon>
        <taxon>Demospongiae</taxon>
        <taxon>Heteroscleromorpha</taxon>
        <taxon>Haplosclerida</taxon>
        <taxon>Niphatidae</taxon>
        <taxon>Amphimedon</taxon>
    </lineage>
</organism>
<proteinExistence type="predicted"/>
<evidence type="ECO:0000259" key="2">
    <source>
        <dbReference type="Pfam" id="PF26431"/>
    </source>
</evidence>
<feature type="region of interest" description="Disordered" evidence="1">
    <location>
        <begin position="483"/>
        <end position="547"/>
    </location>
</feature>
<feature type="domain" description="DUF8117" evidence="2">
    <location>
        <begin position="42"/>
        <end position="172"/>
    </location>
</feature>
<dbReference type="GO" id="GO:0008270">
    <property type="term" value="F:zinc ion binding"/>
    <property type="evidence" value="ECO:0007669"/>
    <property type="project" value="UniProtKB-KW"/>
</dbReference>
<feature type="region of interest" description="Disordered" evidence="1">
    <location>
        <begin position="211"/>
        <end position="230"/>
    </location>
</feature>
<feature type="region of interest" description="Disordered" evidence="1">
    <location>
        <begin position="315"/>
        <end position="340"/>
    </location>
</feature>
<dbReference type="InParanoid" id="A0A1X7VSF1"/>
<evidence type="ECO:0000256" key="1">
    <source>
        <dbReference type="SAM" id="MobiDB-lite"/>
    </source>
</evidence>
<gene>
    <name evidence="3" type="primary">100634258</name>
</gene>
<protein>
    <recommendedName>
        <fullName evidence="2">DUF8117 domain-containing protein</fullName>
    </recommendedName>
</protein>
<dbReference type="SUPFAM" id="SSF144232">
    <property type="entry name" value="HIT/MYND zinc finger-like"/>
    <property type="match status" value="1"/>
</dbReference>
<feature type="compositionally biased region" description="Basic and acidic residues" evidence="1">
    <location>
        <begin position="384"/>
        <end position="409"/>
    </location>
</feature>
<sequence length="610" mass="69524">MRRIHIGKGDFALFHQDINAFDYEFFRNHSGAFKRMWGEQTRQFWVLYVEMFDHFIWNYGVMKDFPLKIDEVRLYVDEIISSITLSFVEGNATSAKTLITDCAVVAQNRHFIGILDKAPYSQNPFYTKDTRETFRKLFGMPRSKTTFMKVLCGLPVYVKFAGAAVTILRRWLKADTINDEDCIEDYLSKLSSIRSTDSASLEVIERTLTREKRKEEADQPTQRVSKRHFSQESTKQKALEWIDTSKTSVATELEELDPPPKEKMSYRSEYKKTIQSVTEDVRNSLVESIAEVKRKEIELAREKGEDVEPIIEEFKENLAKRKKPRRKKKRGAGPDGGDEISCLLELHKEVSSSDRYLEAIGAKRPSGSLLQPSITEITEEEELEIKIRGKEDTSKAEGESEEKESHQIDGEGEVVSASTASENKECQVEEVAEIILETGEDKSTQTVDDLNVMVDHSTDKAVEMNGDEMGSPSLSAEVVENIDPEPQEVGKEKEESSSVEAAQKVEEDIEKSKVEGSGTGISQQDNKEMERNDDRRKGATVASDEFGADTNKRKALHVCYHCQKKEELAKTFKRCVKCRGKPNPHYYCSRSCQVNDWKAGHRLDHKDDTD</sequence>
<feature type="compositionally biased region" description="Basic residues" evidence="1">
    <location>
        <begin position="320"/>
        <end position="331"/>
    </location>
</feature>
<accession>A0A1X7VSF1</accession>
<dbReference type="Gene3D" id="6.10.140.2220">
    <property type="match status" value="1"/>
</dbReference>
<dbReference type="Proteomes" id="UP000007879">
    <property type="component" value="Unassembled WGS sequence"/>
</dbReference>
<dbReference type="KEGG" id="aqu:100634258"/>
<reference evidence="3" key="2">
    <citation type="submission" date="2017-05" db="UniProtKB">
        <authorList>
            <consortium name="EnsemblMetazoa"/>
        </authorList>
    </citation>
    <scope>IDENTIFICATION</scope>
</reference>
<keyword evidence="4" id="KW-1185">Reference proteome</keyword>
<feature type="region of interest" description="Disordered" evidence="1">
    <location>
        <begin position="361"/>
        <end position="426"/>
    </location>
</feature>
<dbReference type="AlphaFoldDB" id="A0A1X7VSF1"/>